<evidence type="ECO:0000256" key="15">
    <source>
        <dbReference type="ARBA" id="ARBA00023284"/>
    </source>
</evidence>
<keyword evidence="5 18" id="KW-0997">Cell inner membrane</keyword>
<evidence type="ECO:0000256" key="7">
    <source>
        <dbReference type="ARBA" id="ARBA00022729"/>
    </source>
</evidence>
<dbReference type="InterPro" id="IPR036249">
    <property type="entry name" value="Thioredoxin-like_sf"/>
</dbReference>
<evidence type="ECO:0000256" key="13">
    <source>
        <dbReference type="ARBA" id="ARBA00023136"/>
    </source>
</evidence>
<evidence type="ECO:0000259" key="19">
    <source>
        <dbReference type="PROSITE" id="PS51352"/>
    </source>
</evidence>
<keyword evidence="14 18" id="KW-1015">Disulfide bond</keyword>
<evidence type="ECO:0000256" key="14">
    <source>
        <dbReference type="ARBA" id="ARBA00023157"/>
    </source>
</evidence>
<organism evidence="20 21">
    <name type="scientific">Dokdonella soli</name>
    <dbReference type="NCBI Taxonomy" id="529810"/>
    <lineage>
        <taxon>Bacteria</taxon>
        <taxon>Pseudomonadati</taxon>
        <taxon>Pseudomonadota</taxon>
        <taxon>Gammaproteobacteria</taxon>
        <taxon>Lysobacterales</taxon>
        <taxon>Rhodanobacteraceae</taxon>
        <taxon>Dokdonella</taxon>
    </lineage>
</organism>
<dbReference type="PANTHER" id="PTHR32234:SF0">
    <property type="entry name" value="THIOL:DISULFIDE INTERCHANGE PROTEIN DSBD"/>
    <property type="match status" value="1"/>
</dbReference>
<name>A0ABN1IQ17_9GAMM</name>
<dbReference type="NCBIfam" id="NF001419">
    <property type="entry name" value="PRK00293.1"/>
    <property type="match status" value="1"/>
</dbReference>
<feature type="transmembrane region" description="Helical" evidence="18">
    <location>
        <begin position="500"/>
        <end position="531"/>
    </location>
</feature>
<feature type="signal peptide" evidence="18">
    <location>
        <begin position="1"/>
        <end position="20"/>
    </location>
</feature>
<evidence type="ECO:0000256" key="17">
    <source>
        <dbReference type="ARBA" id="ARBA00047804"/>
    </source>
</evidence>
<dbReference type="HAMAP" id="MF_00399">
    <property type="entry name" value="DbsD"/>
    <property type="match status" value="1"/>
</dbReference>
<keyword evidence="7 18" id="KW-0732">Signal</keyword>
<reference evidence="20 21" key="1">
    <citation type="journal article" date="2019" name="Int. J. Syst. Evol. Microbiol.">
        <title>The Global Catalogue of Microorganisms (GCM) 10K type strain sequencing project: providing services to taxonomists for standard genome sequencing and annotation.</title>
        <authorList>
            <consortium name="The Broad Institute Genomics Platform"/>
            <consortium name="The Broad Institute Genome Sequencing Center for Infectious Disease"/>
            <person name="Wu L."/>
            <person name="Ma J."/>
        </authorList>
    </citation>
    <scope>NUCLEOTIDE SEQUENCE [LARGE SCALE GENOMIC DNA]</scope>
    <source>
        <strain evidence="20 21">JCM 15421</strain>
    </source>
</reference>
<dbReference type="InterPro" id="IPR022910">
    <property type="entry name" value="Thiol_diS_interchange_DbsD"/>
</dbReference>
<evidence type="ECO:0000256" key="18">
    <source>
        <dbReference type="HAMAP-Rule" id="MF_00399"/>
    </source>
</evidence>
<feature type="domain" description="Thioredoxin" evidence="19">
    <location>
        <begin position="655"/>
        <end position="795"/>
    </location>
</feature>
<dbReference type="InterPro" id="IPR028250">
    <property type="entry name" value="DsbDN"/>
</dbReference>
<comment type="function">
    <text evidence="18">Required to facilitate the formation of correct disulfide bonds in some periplasmic proteins and for the assembly of the periplasmic c-type cytochromes. Acts by transferring electrons from cytoplasmic thioredoxin to the periplasm. This transfer involves a cascade of disulfide bond formation and reduction steps.</text>
</comment>
<keyword evidence="21" id="KW-1185">Reference proteome</keyword>
<evidence type="ECO:0000256" key="8">
    <source>
        <dbReference type="ARBA" id="ARBA00022748"/>
    </source>
</evidence>
<sequence length="795" mass="83263" precursor="true">MRKLLAGLAALFVSIAAAQAQSSDDLLPVEQAFKLTAKVAAPGTIALHWEIAPDYYLYRTRIKAKTSQAGLTLAALDLPAGEKKHDEFLGDVEVYHHAIDATLPYTLADATAKTLAVTITVQGCHQTDPKICYPPNPTTLTLDVPPAVVGAASAAMPLTNVQKSIAAEAAPTERSPASPLGLKLGGAQPLAGATENMPLPPEQAFVFEAIAQSPTAILARWTMPKGYYLYRDKSSVALADGTGVKLGAPQWPNGVDHTDEHFGTVKVYFNQVELPIPLAREHGEAQTIKVHAEYQGCQENGICYPVMPRDVSIDLPAASASELAAAKSAFVGAASAAMPSSAPQKSIAAEAAPTKAAAGAGGQSEEQALAANLSSNRLLALLSFFGFGLLLAFTPCVFPMIPILSGIIAGSGENVTTRRAFVLSVVYVLATCVVFTIAGVVAGLAGANLQAAFQKPWILWSFAILFVLLSLSMFGFYELQLPSSWQSKIANISNQQKSGSLIGVAIMGLLSALIVGPCVAPPLAAAVLYISQTRDPVFGGLALFVLSLGMGAPLVVFGTAAGKLLPRAGAWMDAVKAVFGVVFLGLAIWMLARILDGVWIMLMVGALLVASAVYLGALERLADGASGWRKLWKALGVILLVAGAAELIGAAAGGRDVTQPLAGIVANGGKDAGAGELAFRTIKSSADLDRELAAASAAGKPAMLDFYADWCVSCKEMEKFTFTRPEVRQALAGFVLLKADVTANDDADQALLKRFSLFGPPATIFFNKGDERRALRLIGFEKAEDFITRIGKAGT</sequence>
<evidence type="ECO:0000256" key="5">
    <source>
        <dbReference type="ARBA" id="ARBA00022519"/>
    </source>
</evidence>
<dbReference type="InterPro" id="IPR035671">
    <property type="entry name" value="DsbD_gamma"/>
</dbReference>
<gene>
    <name evidence="18 20" type="primary">dsbD</name>
    <name evidence="20" type="ORF">GCM10009105_27290</name>
</gene>
<proteinExistence type="inferred from homology"/>
<keyword evidence="15 18" id="KW-0676">Redox-active center</keyword>
<protein>
    <recommendedName>
        <fullName evidence="18">Thiol:disulfide interchange protein DsbD</fullName>
        <ecNumber evidence="18">1.8.1.8</ecNumber>
    </recommendedName>
    <alternativeName>
        <fullName evidence="18">Protein-disulfide reductase</fullName>
        <shortName evidence="18">Disulfide reductase</shortName>
    </alternativeName>
</protein>
<evidence type="ECO:0000313" key="20">
    <source>
        <dbReference type="EMBL" id="GAA0719062.1"/>
    </source>
</evidence>
<dbReference type="Pfam" id="PF02683">
    <property type="entry name" value="DsbD_TM"/>
    <property type="match status" value="1"/>
</dbReference>
<evidence type="ECO:0000313" key="21">
    <source>
        <dbReference type="Proteomes" id="UP001501523"/>
    </source>
</evidence>
<dbReference type="CDD" id="cd02953">
    <property type="entry name" value="DsbDgamma"/>
    <property type="match status" value="1"/>
</dbReference>
<evidence type="ECO:0000256" key="12">
    <source>
        <dbReference type="ARBA" id="ARBA00023027"/>
    </source>
</evidence>
<comment type="caution">
    <text evidence="18">Lacks conserved residue(s) required for the propagation of feature annotation.</text>
</comment>
<keyword evidence="12 18" id="KW-0520">NAD</keyword>
<feature type="chain" id="PRO_5044927320" description="Thiol:disulfide interchange protein DsbD" evidence="18">
    <location>
        <begin position="21"/>
        <end position="795"/>
    </location>
</feature>
<dbReference type="Pfam" id="PF11412">
    <property type="entry name" value="DsbD_N"/>
    <property type="match status" value="2"/>
</dbReference>
<keyword evidence="11 18" id="KW-0560">Oxidoreductase</keyword>
<keyword evidence="8 18" id="KW-0201">Cytochrome c-type biogenesis</keyword>
<dbReference type="Pfam" id="PF13899">
    <property type="entry name" value="Thioredoxin_7"/>
    <property type="match status" value="1"/>
</dbReference>
<dbReference type="PROSITE" id="PS00194">
    <property type="entry name" value="THIOREDOXIN_1"/>
    <property type="match status" value="1"/>
</dbReference>
<keyword evidence="13 18" id="KW-0472">Membrane</keyword>
<dbReference type="InterPro" id="IPR036929">
    <property type="entry name" value="DsbDN_sf"/>
</dbReference>
<keyword evidence="10 18" id="KW-1133">Transmembrane helix</keyword>
<feature type="transmembrane region" description="Helical" evidence="18">
    <location>
        <begin position="420"/>
        <end position="445"/>
    </location>
</feature>
<feature type="disulfide bond" description="Redox-active" evidence="18">
    <location>
        <begin position="396"/>
        <end position="518"/>
    </location>
</feature>
<keyword evidence="9 18" id="KW-0249">Electron transport</keyword>
<dbReference type="InterPro" id="IPR017937">
    <property type="entry name" value="Thioredoxin_CS"/>
</dbReference>
<dbReference type="Proteomes" id="UP001501523">
    <property type="component" value="Unassembled WGS sequence"/>
</dbReference>
<evidence type="ECO:0000256" key="2">
    <source>
        <dbReference type="ARBA" id="ARBA00007241"/>
    </source>
</evidence>
<feature type="disulfide bond" description="Redox-active" evidence="18">
    <location>
        <begin position="711"/>
        <end position="714"/>
    </location>
</feature>
<comment type="similarity">
    <text evidence="2 18">Belongs to the thioredoxin family. DsbD subfamily.</text>
</comment>
<evidence type="ECO:0000256" key="1">
    <source>
        <dbReference type="ARBA" id="ARBA00004429"/>
    </source>
</evidence>
<evidence type="ECO:0000256" key="3">
    <source>
        <dbReference type="ARBA" id="ARBA00022448"/>
    </source>
</evidence>
<comment type="catalytic activity">
    <reaction evidence="16 18">
        <text>[protein]-dithiol + NAD(+) = [protein]-disulfide + NADH + H(+)</text>
        <dbReference type="Rhea" id="RHEA:18749"/>
        <dbReference type="Rhea" id="RHEA-COMP:10593"/>
        <dbReference type="Rhea" id="RHEA-COMP:10594"/>
        <dbReference type="ChEBI" id="CHEBI:15378"/>
        <dbReference type="ChEBI" id="CHEBI:29950"/>
        <dbReference type="ChEBI" id="CHEBI:50058"/>
        <dbReference type="ChEBI" id="CHEBI:57540"/>
        <dbReference type="ChEBI" id="CHEBI:57945"/>
        <dbReference type="EC" id="1.8.1.8"/>
    </reaction>
</comment>
<dbReference type="SUPFAM" id="SSF74863">
    <property type="entry name" value="Thiol:disulfide interchange protein DsbD, N-terminal domain (DsbD-alpha)"/>
    <property type="match status" value="2"/>
</dbReference>
<evidence type="ECO:0000256" key="11">
    <source>
        <dbReference type="ARBA" id="ARBA00023002"/>
    </source>
</evidence>
<accession>A0ABN1IQ17</accession>
<feature type="transmembrane region" description="Helical" evidence="18">
    <location>
        <begin position="631"/>
        <end position="652"/>
    </location>
</feature>
<evidence type="ECO:0000256" key="6">
    <source>
        <dbReference type="ARBA" id="ARBA00022692"/>
    </source>
</evidence>
<evidence type="ECO:0000256" key="10">
    <source>
        <dbReference type="ARBA" id="ARBA00022989"/>
    </source>
</evidence>
<feature type="transmembrane region" description="Helical" evidence="18">
    <location>
        <begin position="457"/>
        <end position="479"/>
    </location>
</feature>
<keyword evidence="3 18" id="KW-0813">Transport</keyword>
<keyword evidence="6 18" id="KW-0812">Transmembrane</keyword>
<dbReference type="EMBL" id="BAAAEU010000023">
    <property type="protein sequence ID" value="GAA0719062.1"/>
    <property type="molecule type" value="Genomic_DNA"/>
</dbReference>
<feature type="transmembrane region" description="Helical" evidence="18">
    <location>
        <begin position="378"/>
        <end position="408"/>
    </location>
</feature>
<feature type="transmembrane region" description="Helical" evidence="18">
    <location>
        <begin position="574"/>
        <end position="592"/>
    </location>
</feature>
<dbReference type="InterPro" id="IPR013766">
    <property type="entry name" value="Thioredoxin_domain"/>
</dbReference>
<keyword evidence="4 18" id="KW-1003">Cell membrane</keyword>
<dbReference type="Gene3D" id="3.40.30.10">
    <property type="entry name" value="Glutaredoxin"/>
    <property type="match status" value="1"/>
</dbReference>
<dbReference type="EC" id="1.8.1.8" evidence="18"/>
<feature type="transmembrane region" description="Helical" evidence="18">
    <location>
        <begin position="537"/>
        <end position="562"/>
    </location>
</feature>
<evidence type="ECO:0000256" key="16">
    <source>
        <dbReference type="ARBA" id="ARBA00047388"/>
    </source>
</evidence>
<dbReference type="InterPro" id="IPR003834">
    <property type="entry name" value="Cyt_c_assmbl_TM_dom"/>
</dbReference>
<dbReference type="PROSITE" id="PS51352">
    <property type="entry name" value="THIOREDOXIN_2"/>
    <property type="match status" value="1"/>
</dbReference>
<evidence type="ECO:0000256" key="9">
    <source>
        <dbReference type="ARBA" id="ARBA00022982"/>
    </source>
</evidence>
<dbReference type="RefSeq" id="WP_343792063.1">
    <property type="nucleotide sequence ID" value="NZ_BAAAEU010000023.1"/>
</dbReference>
<comment type="caution">
    <text evidence="20">The sequence shown here is derived from an EMBL/GenBank/DDBJ whole genome shotgun (WGS) entry which is preliminary data.</text>
</comment>
<dbReference type="PANTHER" id="PTHR32234">
    <property type="entry name" value="THIOL:DISULFIDE INTERCHANGE PROTEIN DSBD"/>
    <property type="match status" value="1"/>
</dbReference>
<dbReference type="SUPFAM" id="SSF52833">
    <property type="entry name" value="Thioredoxin-like"/>
    <property type="match status" value="1"/>
</dbReference>
<comment type="catalytic activity">
    <reaction evidence="17 18">
        <text>[protein]-dithiol + NADP(+) = [protein]-disulfide + NADPH + H(+)</text>
        <dbReference type="Rhea" id="RHEA:18753"/>
        <dbReference type="Rhea" id="RHEA-COMP:10593"/>
        <dbReference type="Rhea" id="RHEA-COMP:10594"/>
        <dbReference type="ChEBI" id="CHEBI:15378"/>
        <dbReference type="ChEBI" id="CHEBI:29950"/>
        <dbReference type="ChEBI" id="CHEBI:50058"/>
        <dbReference type="ChEBI" id="CHEBI:57783"/>
        <dbReference type="ChEBI" id="CHEBI:58349"/>
        <dbReference type="EC" id="1.8.1.8"/>
    </reaction>
</comment>
<comment type="subcellular location">
    <subcellularLocation>
        <location evidence="1 18">Cell inner membrane</location>
        <topology evidence="1 18">Multi-pass membrane protein</topology>
    </subcellularLocation>
</comment>
<evidence type="ECO:0000256" key="4">
    <source>
        <dbReference type="ARBA" id="ARBA00022475"/>
    </source>
</evidence>
<dbReference type="Gene3D" id="2.60.40.1250">
    <property type="entry name" value="Thiol:disulfide interchange protein DsbD, N-terminal domain"/>
    <property type="match status" value="2"/>
</dbReference>
<feature type="transmembrane region" description="Helical" evidence="18">
    <location>
        <begin position="598"/>
        <end position="619"/>
    </location>
</feature>